<dbReference type="WBParaSite" id="ALUE_0000772001-mRNA-1">
    <property type="protein sequence ID" value="ALUE_0000772001-mRNA-1"/>
    <property type="gene ID" value="ALUE_0000772001"/>
</dbReference>
<sequence>MNALYTQQSAPAVNTFPSEIPPQNEVLATLFAVISEIKGSAVNAIEGNLPAYAAVIAGCWPSEISSRMEEGMEDGGGRDNPFVILAHHITVHLLVAF</sequence>
<evidence type="ECO:0000313" key="2">
    <source>
        <dbReference type="WBParaSite" id="ALUE_0000772001-mRNA-1"/>
    </source>
</evidence>
<name>A0A0M3HWX7_ASCLU</name>
<dbReference type="AlphaFoldDB" id="A0A0M3HWX7"/>
<protein>
    <submittedName>
        <fullName evidence="2">Uncharacterized protein</fullName>
    </submittedName>
</protein>
<reference evidence="2" key="1">
    <citation type="submission" date="2017-02" db="UniProtKB">
        <authorList>
            <consortium name="WormBaseParasite"/>
        </authorList>
    </citation>
    <scope>IDENTIFICATION</scope>
</reference>
<dbReference type="Proteomes" id="UP000036681">
    <property type="component" value="Unplaced"/>
</dbReference>
<organism evidence="1 2">
    <name type="scientific">Ascaris lumbricoides</name>
    <name type="common">Giant roundworm</name>
    <dbReference type="NCBI Taxonomy" id="6252"/>
    <lineage>
        <taxon>Eukaryota</taxon>
        <taxon>Metazoa</taxon>
        <taxon>Ecdysozoa</taxon>
        <taxon>Nematoda</taxon>
        <taxon>Chromadorea</taxon>
        <taxon>Rhabditida</taxon>
        <taxon>Spirurina</taxon>
        <taxon>Ascaridomorpha</taxon>
        <taxon>Ascaridoidea</taxon>
        <taxon>Ascarididae</taxon>
        <taxon>Ascaris</taxon>
    </lineage>
</organism>
<keyword evidence="1" id="KW-1185">Reference proteome</keyword>
<accession>A0A0M3HWX7</accession>
<evidence type="ECO:0000313" key="1">
    <source>
        <dbReference type="Proteomes" id="UP000036681"/>
    </source>
</evidence>
<proteinExistence type="predicted"/>